<dbReference type="Proteomes" id="UP000244406">
    <property type="component" value="Unassembled WGS sequence"/>
</dbReference>
<accession>A0A2V1A9U9</accession>
<dbReference type="Gene3D" id="3.30.70.330">
    <property type="match status" value="2"/>
</dbReference>
<evidence type="ECO:0000256" key="1">
    <source>
        <dbReference type="ARBA" id="ARBA00022737"/>
    </source>
</evidence>
<dbReference type="GO" id="GO:0003723">
    <property type="term" value="F:RNA binding"/>
    <property type="evidence" value="ECO:0007669"/>
    <property type="project" value="UniProtKB-UniRule"/>
</dbReference>
<evidence type="ECO:0000313" key="5">
    <source>
        <dbReference type="EMBL" id="PVH14840.1"/>
    </source>
</evidence>
<gene>
    <name evidence="5" type="ORF">CXQ87_005116</name>
</gene>
<evidence type="ECO:0000256" key="2">
    <source>
        <dbReference type="ARBA" id="ARBA00022884"/>
    </source>
</evidence>
<dbReference type="VEuPathDB" id="FungiDB:CXQ87_005116"/>
<keyword evidence="6" id="KW-1185">Reference proteome</keyword>
<feature type="domain" description="RRM" evidence="4">
    <location>
        <begin position="2"/>
        <end position="81"/>
    </location>
</feature>
<dbReference type="AlphaFoldDB" id="A0A2V1A9U9"/>
<keyword evidence="2 3" id="KW-0694">RNA-binding</keyword>
<feature type="domain" description="RRM" evidence="4">
    <location>
        <begin position="134"/>
        <end position="204"/>
    </location>
</feature>
<dbReference type="PROSITE" id="PS50102">
    <property type="entry name" value="RRM"/>
    <property type="match status" value="2"/>
</dbReference>
<keyword evidence="1" id="KW-0677">Repeat</keyword>
<dbReference type="InterPro" id="IPR000504">
    <property type="entry name" value="RRM_dom"/>
</dbReference>
<evidence type="ECO:0000259" key="4">
    <source>
        <dbReference type="PROSITE" id="PS50102"/>
    </source>
</evidence>
<dbReference type="PANTHER" id="PTHR24012">
    <property type="entry name" value="RNA BINDING PROTEIN"/>
    <property type="match status" value="1"/>
</dbReference>
<evidence type="ECO:0000256" key="3">
    <source>
        <dbReference type="PROSITE-ProRule" id="PRU00176"/>
    </source>
</evidence>
<dbReference type="SUPFAM" id="SSF54928">
    <property type="entry name" value="RNA-binding domain, RBD"/>
    <property type="match status" value="1"/>
</dbReference>
<proteinExistence type="predicted"/>
<reference evidence="5 6" key="1">
    <citation type="submission" date="2017-12" db="EMBL/GenBank/DDBJ databases">
        <title>Genome Sequence of the Amphotericin B-resistant Candida duobushaemulonii strain, B09383.</title>
        <authorList>
            <person name="Chow N.A."/>
            <person name="Gade L."/>
            <person name="Batra D."/>
            <person name="Rowe L.A."/>
            <person name="Loparev V.N."/>
            <person name="Litvintseva A.P."/>
        </authorList>
    </citation>
    <scope>NUCLEOTIDE SEQUENCE [LARGE SCALE GENOMIC DNA]</scope>
    <source>
        <strain evidence="5 6">B09383</strain>
    </source>
</reference>
<evidence type="ECO:0000313" key="6">
    <source>
        <dbReference type="Proteomes" id="UP000244406"/>
    </source>
</evidence>
<name>A0A2V1A9U9_9ASCO</name>
<dbReference type="EMBL" id="PKFP01000002">
    <property type="protein sequence ID" value="PVH14840.1"/>
    <property type="molecule type" value="Genomic_DNA"/>
</dbReference>
<dbReference type="GeneID" id="37005114"/>
<dbReference type="InterPro" id="IPR012677">
    <property type="entry name" value="Nucleotide-bd_a/b_plait_sf"/>
</dbReference>
<dbReference type="FunFam" id="3.30.70.330:FF:000039">
    <property type="entry name" value="U1 small nuclear ribonucleoprotein A"/>
    <property type="match status" value="1"/>
</dbReference>
<dbReference type="SMART" id="SM00360">
    <property type="entry name" value="RRM"/>
    <property type="match status" value="2"/>
</dbReference>
<dbReference type="Pfam" id="PF00076">
    <property type="entry name" value="RRM_1"/>
    <property type="match status" value="2"/>
</dbReference>
<sequence length="204" mass="23354">MNTIYVNHINEKIAKNKLERVLRRLFGRYGNIVSVTVHRNLKMKGQAFVTFEDAKSSEKAMTKLQNYPLFRKPISIVWAKTESDGILLKQGKEDVVEERKKKKAEKKETVEKKSSTSKLTKSQIKYWRSLPAHRVLLLQNIDKELFDDLESKFSGFSGYENVRAIPSRNLAFIDFESEEAATACISSLETSSLGTDVLLTYAKK</sequence>
<organism evidence="5 6">
    <name type="scientific">Candidozyma duobushaemuli</name>
    <dbReference type="NCBI Taxonomy" id="1231522"/>
    <lineage>
        <taxon>Eukaryota</taxon>
        <taxon>Fungi</taxon>
        <taxon>Dikarya</taxon>
        <taxon>Ascomycota</taxon>
        <taxon>Saccharomycotina</taxon>
        <taxon>Pichiomycetes</taxon>
        <taxon>Metschnikowiaceae</taxon>
        <taxon>Candidozyma</taxon>
    </lineage>
</organism>
<protein>
    <recommendedName>
        <fullName evidence="4">RRM domain-containing protein</fullName>
    </recommendedName>
</protein>
<dbReference type="InterPro" id="IPR035979">
    <property type="entry name" value="RBD_domain_sf"/>
</dbReference>
<dbReference type="RefSeq" id="XP_025335780.1">
    <property type="nucleotide sequence ID" value="XM_025483545.1"/>
</dbReference>
<comment type="caution">
    <text evidence="5">The sequence shown here is derived from an EMBL/GenBank/DDBJ whole genome shotgun (WGS) entry which is preliminary data.</text>
</comment>